<keyword evidence="1" id="KW-1133">Transmembrane helix</keyword>
<reference evidence="3" key="1">
    <citation type="journal article" date="2019" name="Int. J. Syst. Evol. Microbiol.">
        <title>The Global Catalogue of Microorganisms (GCM) 10K type strain sequencing project: providing services to taxonomists for standard genome sequencing and annotation.</title>
        <authorList>
            <consortium name="The Broad Institute Genomics Platform"/>
            <consortium name="The Broad Institute Genome Sequencing Center for Infectious Disease"/>
            <person name="Wu L."/>
            <person name="Ma J."/>
        </authorList>
    </citation>
    <scope>NUCLEOTIDE SEQUENCE [LARGE SCALE GENOMIC DNA]</scope>
    <source>
        <strain evidence="3">JCM 30346</strain>
    </source>
</reference>
<dbReference type="Proteomes" id="UP001596137">
    <property type="component" value="Unassembled WGS sequence"/>
</dbReference>
<feature type="transmembrane region" description="Helical" evidence="1">
    <location>
        <begin position="92"/>
        <end position="121"/>
    </location>
</feature>
<sequence length="123" mass="12951">MTHRHRHRLLAACSFAAGALVTWMLSATGTDGEFFRSLLYPWLFAAVLLGGVILGVTASVRTAVAALVPFAVPQALLSGWRGAVPAPEAGGMWLVGLAVSCVLLLFAVGSIAVGICVRLMFRR</sequence>
<evidence type="ECO:0000313" key="3">
    <source>
        <dbReference type="Proteomes" id="UP001596137"/>
    </source>
</evidence>
<comment type="caution">
    <text evidence="2">The sequence shown here is derived from an EMBL/GenBank/DDBJ whole genome shotgun (WGS) entry which is preliminary data.</text>
</comment>
<feature type="transmembrane region" description="Helical" evidence="1">
    <location>
        <begin position="37"/>
        <end position="56"/>
    </location>
</feature>
<feature type="transmembrane region" description="Helical" evidence="1">
    <location>
        <begin position="63"/>
        <end position="80"/>
    </location>
</feature>
<gene>
    <name evidence="2" type="ORF">ACFP1K_37700</name>
</gene>
<accession>A0ABW1NVB1</accession>
<protein>
    <submittedName>
        <fullName evidence="2">Uncharacterized protein</fullName>
    </submittedName>
</protein>
<keyword evidence="1" id="KW-0472">Membrane</keyword>
<evidence type="ECO:0000313" key="2">
    <source>
        <dbReference type="EMBL" id="MFC6086951.1"/>
    </source>
</evidence>
<proteinExistence type="predicted"/>
<name>A0ABW1NVB1_9ACTN</name>
<dbReference type="RefSeq" id="WP_380762664.1">
    <property type="nucleotide sequence ID" value="NZ_JBHSRF010000108.1"/>
</dbReference>
<evidence type="ECO:0000256" key="1">
    <source>
        <dbReference type="SAM" id="Phobius"/>
    </source>
</evidence>
<keyword evidence="3" id="KW-1185">Reference proteome</keyword>
<keyword evidence="1" id="KW-0812">Transmembrane</keyword>
<dbReference type="EMBL" id="JBHSRF010000108">
    <property type="protein sequence ID" value="MFC6086951.1"/>
    <property type="molecule type" value="Genomic_DNA"/>
</dbReference>
<organism evidence="2 3">
    <name type="scientific">Sphaerisporangium aureirubrum</name>
    <dbReference type="NCBI Taxonomy" id="1544736"/>
    <lineage>
        <taxon>Bacteria</taxon>
        <taxon>Bacillati</taxon>
        <taxon>Actinomycetota</taxon>
        <taxon>Actinomycetes</taxon>
        <taxon>Streptosporangiales</taxon>
        <taxon>Streptosporangiaceae</taxon>
        <taxon>Sphaerisporangium</taxon>
    </lineage>
</organism>